<dbReference type="EC" id="2.5.1.75" evidence="10"/>
<dbReference type="EMBL" id="JAFVMH010000010">
    <property type="protein sequence ID" value="MBO1326391.1"/>
    <property type="molecule type" value="Genomic_DNA"/>
</dbReference>
<evidence type="ECO:0000256" key="8">
    <source>
        <dbReference type="ARBA" id="ARBA00022842"/>
    </source>
</evidence>
<feature type="site" description="Interaction with substrate tRNA" evidence="10">
    <location>
        <position position="141"/>
    </location>
</feature>
<proteinExistence type="inferred from homology"/>
<reference evidence="15" key="1">
    <citation type="submission" date="2021-03" db="EMBL/GenBank/DDBJ databases">
        <title>The complete genome sequence of Acetobacter sp. TBRC 12339.</title>
        <authorList>
            <person name="Charoenyingcharoen P."/>
            <person name="Yukphan P."/>
        </authorList>
    </citation>
    <scope>NUCLEOTIDE SEQUENCE</scope>
    <source>
        <strain evidence="15">TBRC 12339</strain>
    </source>
</reference>
<keyword evidence="7 10" id="KW-0067">ATP-binding</keyword>
<dbReference type="AlphaFoldDB" id="A0A939HPM4"/>
<gene>
    <name evidence="10 15" type="primary">miaA</name>
    <name evidence="15" type="ORF">J2D77_14660</name>
</gene>
<evidence type="ECO:0000256" key="5">
    <source>
        <dbReference type="ARBA" id="ARBA00022694"/>
    </source>
</evidence>
<protein>
    <recommendedName>
        <fullName evidence="10">tRNA dimethylallyltransferase</fullName>
        <ecNumber evidence="10">2.5.1.75</ecNumber>
    </recommendedName>
    <alternativeName>
        <fullName evidence="10">Dimethylallyl diphosphate:tRNA dimethylallyltransferase</fullName>
        <shortName evidence="10">DMAPP:tRNA dimethylallyltransferase</shortName>
        <shortName evidence="10">DMATase</shortName>
    </alternativeName>
    <alternativeName>
        <fullName evidence="10">Isopentenyl-diphosphate:tRNA isopentenyltransferase</fullName>
        <shortName evidence="10">IPP transferase</shortName>
        <shortName evidence="10">IPPT</shortName>
        <shortName evidence="10">IPTase</shortName>
    </alternativeName>
</protein>
<dbReference type="GO" id="GO:0006400">
    <property type="term" value="P:tRNA modification"/>
    <property type="evidence" value="ECO:0007669"/>
    <property type="project" value="TreeGrafter"/>
</dbReference>
<evidence type="ECO:0000256" key="11">
    <source>
        <dbReference type="RuleBase" id="RU003783"/>
    </source>
</evidence>
<dbReference type="PANTHER" id="PTHR11088:SF60">
    <property type="entry name" value="TRNA DIMETHYLALLYLTRANSFERASE"/>
    <property type="match status" value="1"/>
</dbReference>
<evidence type="ECO:0000313" key="16">
    <source>
        <dbReference type="Proteomes" id="UP000664073"/>
    </source>
</evidence>
<dbReference type="Pfam" id="PF01715">
    <property type="entry name" value="IPPT"/>
    <property type="match status" value="1"/>
</dbReference>
<evidence type="ECO:0000256" key="7">
    <source>
        <dbReference type="ARBA" id="ARBA00022840"/>
    </source>
</evidence>
<comment type="caution">
    <text evidence="10">Lacks conserved residue(s) required for the propagation of feature annotation.</text>
</comment>
<feature type="site" description="Interaction with substrate tRNA" evidence="10">
    <location>
        <position position="163"/>
    </location>
</feature>
<dbReference type="InterPro" id="IPR027417">
    <property type="entry name" value="P-loop_NTPase"/>
</dbReference>
<comment type="cofactor">
    <cofactor evidence="1 10">
        <name>Mg(2+)</name>
        <dbReference type="ChEBI" id="CHEBI:18420"/>
    </cofactor>
</comment>
<organism evidence="15 16">
    <name type="scientific">Acetobacter garciniae</name>
    <dbReference type="NCBI Taxonomy" id="2817435"/>
    <lineage>
        <taxon>Bacteria</taxon>
        <taxon>Pseudomonadati</taxon>
        <taxon>Pseudomonadota</taxon>
        <taxon>Alphaproteobacteria</taxon>
        <taxon>Acetobacterales</taxon>
        <taxon>Acetobacteraceae</taxon>
        <taxon>Acetobacter</taxon>
    </lineage>
</organism>
<evidence type="ECO:0000313" key="15">
    <source>
        <dbReference type="EMBL" id="MBO1326391.1"/>
    </source>
</evidence>
<comment type="subunit">
    <text evidence="10">Monomer.</text>
</comment>
<keyword evidence="8 10" id="KW-0460">Magnesium</keyword>
<comment type="caution">
    <text evidence="15">The sequence shown here is derived from an EMBL/GenBank/DDBJ whole genome shotgun (WGS) entry which is preliminary data.</text>
</comment>
<dbReference type="GO" id="GO:0052381">
    <property type="term" value="F:tRNA dimethylallyltransferase activity"/>
    <property type="evidence" value="ECO:0007669"/>
    <property type="project" value="UniProtKB-UniRule"/>
</dbReference>
<comment type="catalytic activity">
    <reaction evidence="9 10 11">
        <text>adenosine(37) in tRNA + dimethylallyl diphosphate = N(6)-dimethylallyladenosine(37) in tRNA + diphosphate</text>
        <dbReference type="Rhea" id="RHEA:26482"/>
        <dbReference type="Rhea" id="RHEA-COMP:10162"/>
        <dbReference type="Rhea" id="RHEA-COMP:10375"/>
        <dbReference type="ChEBI" id="CHEBI:33019"/>
        <dbReference type="ChEBI" id="CHEBI:57623"/>
        <dbReference type="ChEBI" id="CHEBI:74411"/>
        <dbReference type="ChEBI" id="CHEBI:74415"/>
        <dbReference type="EC" id="2.5.1.75"/>
    </reaction>
</comment>
<dbReference type="Gene3D" id="3.40.50.300">
    <property type="entry name" value="P-loop containing nucleotide triphosphate hydrolases"/>
    <property type="match status" value="1"/>
</dbReference>
<evidence type="ECO:0000256" key="10">
    <source>
        <dbReference type="HAMAP-Rule" id="MF_00185"/>
    </source>
</evidence>
<evidence type="ECO:0000256" key="9">
    <source>
        <dbReference type="ARBA" id="ARBA00049563"/>
    </source>
</evidence>
<comment type="function">
    <text evidence="2 10 12">Catalyzes the transfer of a dimethylallyl group onto the adenine at position 37 in tRNAs that read codons beginning with uridine, leading to the formation of N6-(dimethylallyl)adenosine (i(6)A).</text>
</comment>
<dbReference type="SUPFAM" id="SSF52540">
    <property type="entry name" value="P-loop containing nucleoside triphosphate hydrolases"/>
    <property type="match status" value="2"/>
</dbReference>
<feature type="binding site" evidence="10">
    <location>
        <begin position="52"/>
        <end position="57"/>
    </location>
    <ligand>
        <name>substrate</name>
    </ligand>
</feature>
<feature type="binding site" evidence="10">
    <location>
        <begin position="50"/>
        <end position="57"/>
    </location>
    <ligand>
        <name>ATP</name>
        <dbReference type="ChEBI" id="CHEBI:30616"/>
    </ligand>
</feature>
<dbReference type="InterPro" id="IPR039657">
    <property type="entry name" value="Dimethylallyltransferase"/>
</dbReference>
<dbReference type="NCBIfam" id="TIGR00174">
    <property type="entry name" value="miaA"/>
    <property type="match status" value="1"/>
</dbReference>
<evidence type="ECO:0000256" key="1">
    <source>
        <dbReference type="ARBA" id="ARBA00001946"/>
    </source>
</evidence>
<evidence type="ECO:0000256" key="6">
    <source>
        <dbReference type="ARBA" id="ARBA00022741"/>
    </source>
</evidence>
<accession>A0A939HPM4</accession>
<evidence type="ECO:0000256" key="3">
    <source>
        <dbReference type="ARBA" id="ARBA00005842"/>
    </source>
</evidence>
<feature type="region of interest" description="Disordered" evidence="14">
    <location>
        <begin position="1"/>
        <end position="38"/>
    </location>
</feature>
<evidence type="ECO:0000256" key="14">
    <source>
        <dbReference type="SAM" id="MobiDB-lite"/>
    </source>
</evidence>
<feature type="region of interest" description="Interaction with substrate tRNA" evidence="10">
    <location>
        <begin position="199"/>
        <end position="203"/>
    </location>
</feature>
<dbReference type="Gene3D" id="1.10.20.140">
    <property type="match status" value="1"/>
</dbReference>
<evidence type="ECO:0000256" key="2">
    <source>
        <dbReference type="ARBA" id="ARBA00003213"/>
    </source>
</evidence>
<evidence type="ECO:0000256" key="13">
    <source>
        <dbReference type="RuleBase" id="RU003785"/>
    </source>
</evidence>
<keyword evidence="5 10" id="KW-0819">tRNA processing</keyword>
<evidence type="ECO:0000256" key="4">
    <source>
        <dbReference type="ARBA" id="ARBA00022679"/>
    </source>
</evidence>
<dbReference type="HAMAP" id="MF_00185">
    <property type="entry name" value="IPP_trans"/>
    <property type="match status" value="1"/>
</dbReference>
<sequence length="363" mass="38756">MSAANRPASPTGGESAASGVDNVPSGAPHAASSGVQGGDAAPSRALIVAGPTCSGKSALALALARHVGGTVINADSMQVYRDLRVLTARPTPAEEAEVPHRLYGVLPASETGSVAWWRNHALAAMEEAWASDRLPILCGGTGLYLRALTHGLSLVPPCPEDIRTAARELMAREGPRAMHARLAECDPDMAAKLRAEDSQRITRAWEVWQATGRSLAWWQAQPGLPPADCRFAAIRLLPDRAVLRARIAARFEAMLARGAVKEVRALLAQRLDPALPAMRAHGVPEIAAMLAGDLTIGEAARRAIVATGQYTKRQATWLAHHDLAAENLTCTRDACFSDADFSDFTQFLERNQSDIISFITQRG</sequence>
<keyword evidence="4 10" id="KW-0808">Transferase</keyword>
<keyword evidence="6 10" id="KW-0547">Nucleotide-binding</keyword>
<feature type="region of interest" description="Interaction with substrate tRNA" evidence="10">
    <location>
        <begin position="75"/>
        <end position="78"/>
    </location>
</feature>
<name>A0A939HPM4_9PROT</name>
<dbReference type="InterPro" id="IPR018022">
    <property type="entry name" value="IPT"/>
</dbReference>
<dbReference type="PANTHER" id="PTHR11088">
    <property type="entry name" value="TRNA DIMETHYLALLYLTRANSFERASE"/>
    <property type="match status" value="1"/>
</dbReference>
<evidence type="ECO:0000256" key="12">
    <source>
        <dbReference type="RuleBase" id="RU003784"/>
    </source>
</evidence>
<dbReference type="Proteomes" id="UP000664073">
    <property type="component" value="Unassembled WGS sequence"/>
</dbReference>
<dbReference type="GO" id="GO:0005524">
    <property type="term" value="F:ATP binding"/>
    <property type="evidence" value="ECO:0007669"/>
    <property type="project" value="UniProtKB-UniRule"/>
</dbReference>
<comment type="similarity">
    <text evidence="3 10 13">Belongs to the IPP transferase family.</text>
</comment>
<keyword evidence="16" id="KW-1185">Reference proteome</keyword>